<evidence type="ECO:0000313" key="3">
    <source>
        <dbReference type="EMBL" id="CAB3369657.1"/>
    </source>
</evidence>
<sequence>MFKNLFSFLEKSTIKPKIFNFSISNQRATELVERKIAALSEGLHTDCSFLVGPEDSTAQCDLKLGSEVFDAMLRNSLSETQNPIRIKHHESRIFEMLLQYIHVHCLQNELETLEEMISLSLAADEYLVEPLLKLCVHAVKNVLSPDNVWLVLNSLNHRPEFAAKCVEVLATHTMACLKHPSFVNASTESLLLLLKLKRLNINSELDLVNACVRWSQSSPKNHIRSILPRLRLLNLQLDEISCVSKFLNGKEKAGLAHAIVFKDKSLMPSTLCCISYVRKIYQHIPALAKTEGIIEIVPKELLSIALRNQLKYELTAEMSKYRQRNVISFTAAKNMFVVSLKILSRINKADSVLFECQEYLQISTERRLPGSNKSSVISSEHIQEPPNSPQTFLYSFKEPIYLPEGTNFWLHLNYGPGSIYTNFFTKGALSASMPRNRNLKCREGGNIAVRTFYVKHNYFVEGNKFSEGKWEEVVSDKKFCIVTSLKCKFF</sequence>
<dbReference type="Pfam" id="PF07707">
    <property type="entry name" value="BACK"/>
    <property type="match status" value="1"/>
</dbReference>
<evidence type="ECO:0000259" key="2">
    <source>
        <dbReference type="Pfam" id="PF07707"/>
    </source>
</evidence>
<dbReference type="Gene3D" id="3.30.710.10">
    <property type="entry name" value="Potassium Channel Kv1.1, Chain A"/>
    <property type="match status" value="1"/>
</dbReference>
<dbReference type="PANTHER" id="PTHR45774">
    <property type="entry name" value="BTB/POZ DOMAIN-CONTAINING"/>
    <property type="match status" value="1"/>
</dbReference>
<proteinExistence type="predicted"/>
<dbReference type="InterPro" id="IPR011333">
    <property type="entry name" value="SKP1/BTB/POZ_sf"/>
</dbReference>
<name>A0A8S1CP84_9INSE</name>
<dbReference type="AlphaFoldDB" id="A0A8S1CP84"/>
<dbReference type="Gene3D" id="1.25.40.420">
    <property type="match status" value="1"/>
</dbReference>
<reference evidence="3 4" key="1">
    <citation type="submission" date="2020-04" db="EMBL/GenBank/DDBJ databases">
        <authorList>
            <person name="Alioto T."/>
            <person name="Alioto T."/>
            <person name="Gomez Garrido J."/>
        </authorList>
    </citation>
    <scope>NUCLEOTIDE SEQUENCE [LARGE SCALE GENOMIC DNA]</scope>
</reference>
<protein>
    <recommendedName>
        <fullName evidence="5">BTB domain-containing protein</fullName>
    </recommendedName>
</protein>
<comment type="caution">
    <text evidence="3">The sequence shown here is derived from an EMBL/GenBank/DDBJ whole genome shotgun (WGS) entry which is preliminary data.</text>
</comment>
<feature type="domain" description="BTB" evidence="1">
    <location>
        <begin position="41"/>
        <end position="140"/>
    </location>
</feature>
<dbReference type="InterPro" id="IPR000210">
    <property type="entry name" value="BTB/POZ_dom"/>
</dbReference>
<gene>
    <name evidence="3" type="ORF">CLODIP_2_CD02592</name>
</gene>
<dbReference type="SUPFAM" id="SSF54695">
    <property type="entry name" value="POZ domain"/>
    <property type="match status" value="1"/>
</dbReference>
<organism evidence="3 4">
    <name type="scientific">Cloeon dipterum</name>
    <dbReference type="NCBI Taxonomy" id="197152"/>
    <lineage>
        <taxon>Eukaryota</taxon>
        <taxon>Metazoa</taxon>
        <taxon>Ecdysozoa</taxon>
        <taxon>Arthropoda</taxon>
        <taxon>Hexapoda</taxon>
        <taxon>Insecta</taxon>
        <taxon>Pterygota</taxon>
        <taxon>Palaeoptera</taxon>
        <taxon>Ephemeroptera</taxon>
        <taxon>Pisciforma</taxon>
        <taxon>Baetidae</taxon>
        <taxon>Cloeon</taxon>
    </lineage>
</organism>
<keyword evidence="4" id="KW-1185">Reference proteome</keyword>
<accession>A0A8S1CP84</accession>
<dbReference type="OrthoDB" id="45365at2759"/>
<dbReference type="PANTHER" id="PTHR45774:SF3">
    <property type="entry name" value="BTB (POZ) DOMAIN-CONTAINING 2B-RELATED"/>
    <property type="match status" value="1"/>
</dbReference>
<evidence type="ECO:0008006" key="5">
    <source>
        <dbReference type="Google" id="ProtNLM"/>
    </source>
</evidence>
<feature type="domain" description="BACK" evidence="2">
    <location>
        <begin position="160"/>
        <end position="238"/>
    </location>
</feature>
<evidence type="ECO:0000259" key="1">
    <source>
        <dbReference type="Pfam" id="PF00651"/>
    </source>
</evidence>
<dbReference type="InterPro" id="IPR011705">
    <property type="entry name" value="BACK"/>
</dbReference>
<dbReference type="Proteomes" id="UP000494165">
    <property type="component" value="Unassembled WGS sequence"/>
</dbReference>
<dbReference type="Pfam" id="PF00651">
    <property type="entry name" value="BTB"/>
    <property type="match status" value="1"/>
</dbReference>
<evidence type="ECO:0000313" key="4">
    <source>
        <dbReference type="Proteomes" id="UP000494165"/>
    </source>
</evidence>
<dbReference type="EMBL" id="CADEPI010000046">
    <property type="protein sequence ID" value="CAB3369657.1"/>
    <property type="molecule type" value="Genomic_DNA"/>
</dbReference>